<evidence type="ECO:0000313" key="2">
    <source>
        <dbReference type="Proteomes" id="UP001404956"/>
    </source>
</evidence>
<keyword evidence="2" id="KW-1185">Reference proteome</keyword>
<proteinExistence type="predicted"/>
<accession>A0ABP9X9E3</accession>
<organism evidence="1 2">
    <name type="scientific">Deinococcus aluminii</name>
    <dbReference type="NCBI Taxonomy" id="1656885"/>
    <lineage>
        <taxon>Bacteria</taxon>
        <taxon>Thermotogati</taxon>
        <taxon>Deinococcota</taxon>
        <taxon>Deinococci</taxon>
        <taxon>Deinococcales</taxon>
        <taxon>Deinococcaceae</taxon>
        <taxon>Deinococcus</taxon>
    </lineage>
</organism>
<gene>
    <name evidence="1" type="ORF">Dalu01_00382</name>
</gene>
<name>A0ABP9X9E3_9DEIO</name>
<comment type="caution">
    <text evidence="1">The sequence shown here is derived from an EMBL/GenBank/DDBJ whole genome shotgun (WGS) entry which is preliminary data.</text>
</comment>
<protein>
    <submittedName>
        <fullName evidence="1">Uncharacterized protein</fullName>
    </submittedName>
</protein>
<dbReference type="Proteomes" id="UP001404956">
    <property type="component" value="Unassembled WGS sequence"/>
</dbReference>
<evidence type="ECO:0000313" key="1">
    <source>
        <dbReference type="EMBL" id="GAA5532005.1"/>
    </source>
</evidence>
<sequence length="86" mass="9353">MPDGGVLHGRLLDALTGREVPAAFLARHALGARRWQEAFALSLQASEDARAVLALREAEAFREQARRLLTTYGGPLSPGAWSRDVL</sequence>
<dbReference type="RefSeq" id="WP_345450700.1">
    <property type="nucleotide sequence ID" value="NZ_BAABRV010000001.1"/>
</dbReference>
<dbReference type="EMBL" id="BAABRV010000001">
    <property type="protein sequence ID" value="GAA5532005.1"/>
    <property type="molecule type" value="Genomic_DNA"/>
</dbReference>
<reference evidence="1 2" key="1">
    <citation type="submission" date="2024-02" db="EMBL/GenBank/DDBJ databases">
        <title>Deinococcus aluminii NBRC 112889.</title>
        <authorList>
            <person name="Ichikawa N."/>
            <person name="Katano-Makiyama Y."/>
            <person name="Hidaka K."/>
        </authorList>
    </citation>
    <scope>NUCLEOTIDE SEQUENCE [LARGE SCALE GENOMIC DNA]</scope>
    <source>
        <strain evidence="1 2">NBRC 112889</strain>
    </source>
</reference>